<dbReference type="PANTHER" id="PTHR42058:SF1">
    <property type="entry name" value="G-PROTEIN COUPLED RECEPTORS FAMILY 2 PROFILE 2 DOMAIN-CONTAINING PROTEIN"/>
    <property type="match status" value="1"/>
</dbReference>
<dbReference type="GO" id="GO:0007166">
    <property type="term" value="P:cell surface receptor signaling pathway"/>
    <property type="evidence" value="ECO:0007669"/>
    <property type="project" value="InterPro"/>
</dbReference>
<dbReference type="Gene3D" id="1.20.1070.10">
    <property type="entry name" value="Rhodopsin 7-helix transmembrane proteins"/>
    <property type="match status" value="1"/>
</dbReference>
<feature type="transmembrane region" description="Helical" evidence="5">
    <location>
        <begin position="342"/>
        <end position="364"/>
    </location>
</feature>
<feature type="transmembrane region" description="Helical" evidence="5">
    <location>
        <begin position="446"/>
        <end position="470"/>
    </location>
</feature>
<feature type="signal peptide" evidence="6">
    <location>
        <begin position="1"/>
        <end position="28"/>
    </location>
</feature>
<dbReference type="GO" id="GO:0004930">
    <property type="term" value="F:G protein-coupled receptor activity"/>
    <property type="evidence" value="ECO:0007669"/>
    <property type="project" value="InterPro"/>
</dbReference>
<feature type="transmembrane region" description="Helical" evidence="5">
    <location>
        <begin position="308"/>
        <end position="330"/>
    </location>
</feature>
<accession>A0A1Y2GDN2</accession>
<dbReference type="EMBL" id="MCFF01000047">
    <property type="protein sequence ID" value="ORZ06153.1"/>
    <property type="molecule type" value="Genomic_DNA"/>
</dbReference>
<dbReference type="RefSeq" id="XP_021877422.1">
    <property type="nucleotide sequence ID" value="XM_022025503.1"/>
</dbReference>
<dbReference type="Proteomes" id="UP000193648">
    <property type="component" value="Unassembled WGS sequence"/>
</dbReference>
<keyword evidence="6" id="KW-0732">Signal</keyword>
<protein>
    <recommendedName>
        <fullName evidence="7">G-protein coupled receptors family 2 profile 2 domain-containing protein</fullName>
    </recommendedName>
</protein>
<keyword evidence="4 5" id="KW-0472">Membrane</keyword>
<feature type="transmembrane region" description="Helical" evidence="5">
    <location>
        <begin position="231"/>
        <end position="250"/>
    </location>
</feature>
<feature type="transmembrane region" description="Helical" evidence="5">
    <location>
        <begin position="384"/>
        <end position="409"/>
    </location>
</feature>
<evidence type="ECO:0000256" key="5">
    <source>
        <dbReference type="SAM" id="Phobius"/>
    </source>
</evidence>
<evidence type="ECO:0000256" key="3">
    <source>
        <dbReference type="ARBA" id="ARBA00022989"/>
    </source>
</evidence>
<evidence type="ECO:0000256" key="1">
    <source>
        <dbReference type="ARBA" id="ARBA00004141"/>
    </source>
</evidence>
<evidence type="ECO:0000259" key="7">
    <source>
        <dbReference type="PROSITE" id="PS50261"/>
    </source>
</evidence>
<evidence type="ECO:0000256" key="2">
    <source>
        <dbReference type="ARBA" id="ARBA00022692"/>
    </source>
</evidence>
<gene>
    <name evidence="8" type="ORF">BCR41DRAFT_361304</name>
</gene>
<dbReference type="InterPro" id="IPR017981">
    <property type="entry name" value="GPCR_2-like_7TM"/>
</dbReference>
<reference evidence="8 9" key="1">
    <citation type="submission" date="2016-07" db="EMBL/GenBank/DDBJ databases">
        <title>Pervasive Adenine N6-methylation of Active Genes in Fungi.</title>
        <authorList>
            <consortium name="DOE Joint Genome Institute"/>
            <person name="Mondo S.J."/>
            <person name="Dannebaum R.O."/>
            <person name="Kuo R.C."/>
            <person name="Labutti K."/>
            <person name="Haridas S."/>
            <person name="Kuo A."/>
            <person name="Salamov A."/>
            <person name="Ahrendt S.R."/>
            <person name="Lipzen A."/>
            <person name="Sullivan W."/>
            <person name="Andreopoulos W.B."/>
            <person name="Clum A."/>
            <person name="Lindquist E."/>
            <person name="Daum C."/>
            <person name="Ramamoorthy G.K."/>
            <person name="Gryganskyi A."/>
            <person name="Culley D."/>
            <person name="Magnuson J.K."/>
            <person name="James T.Y."/>
            <person name="O'Malley M.A."/>
            <person name="Stajich J.E."/>
            <person name="Spatafora J.W."/>
            <person name="Visel A."/>
            <person name="Grigoriev I.V."/>
        </authorList>
    </citation>
    <scope>NUCLEOTIDE SEQUENCE [LARGE SCALE GENOMIC DNA]</scope>
    <source>
        <strain evidence="8 9">NRRL 3116</strain>
    </source>
</reference>
<proteinExistence type="predicted"/>
<dbReference type="OrthoDB" id="26203at2759"/>
<dbReference type="STRING" id="64571.A0A1Y2GDN2"/>
<dbReference type="PANTHER" id="PTHR42058">
    <property type="entry name" value="G_PROTEIN_RECEP_F2_4 DOMAIN-CONTAINING PROTEIN"/>
    <property type="match status" value="1"/>
</dbReference>
<sequence>MRGMKGLAISTAALLAIVSTTLVQQTSAFGYMTDYNGTLCNGFIDYKVWLPDNVTVQNIEDELIKQGVQELTALVDPCKSTFLSYACSVAFPRPVITGQTNSYNVLFACQSSCQAVHQACTADLTFLNMTNLLPDCKAPIPGTEQFPNGPYDHQLDNSCNAVPFQSSNTTCATPMTECVSPFVEDLVFKATGGAQNTDDAYCGCGCCLPCPQPNAFYKPEILDQGFFITDILKAVSAGLALVLALSYVVLPDKLQHPSNLILFAALATAIFGAAVAPSFGNPRRIQCAANGVSTATSYNNNLCTIQGAWLLFGAIATTAWLSIVIVNLHLHTVWNSSWLSKRAWLTHLIGWAVPAAFAAIAVITNSIGWNNSNMCMATQETSNALLFIPLGVIMIPSILLHFTTFFHIIKVTLQAENSETVSHSTLSSGRAARISHRRHVMNAIRIQWRAAVLAFVVASSVLIYWAFYLVEGAKTDMSWMSTWQLCIFTKAGDQEQCADMFTKGHVPDFAFMMVAEGLVSTTGLWVFLLFFKQSLIMEWKEYISGWICCGGRRHRKRQENQFYVI</sequence>
<dbReference type="InParanoid" id="A0A1Y2GDN2"/>
<feature type="transmembrane region" description="Helical" evidence="5">
    <location>
        <begin position="257"/>
        <end position="276"/>
    </location>
</feature>
<comment type="caution">
    <text evidence="8">The sequence shown here is derived from an EMBL/GenBank/DDBJ whole genome shotgun (WGS) entry which is preliminary data.</text>
</comment>
<dbReference type="GO" id="GO:0016020">
    <property type="term" value="C:membrane"/>
    <property type="evidence" value="ECO:0007669"/>
    <property type="project" value="UniProtKB-SubCell"/>
</dbReference>
<comment type="subcellular location">
    <subcellularLocation>
        <location evidence="1">Membrane</location>
        <topology evidence="1">Multi-pass membrane protein</topology>
    </subcellularLocation>
</comment>
<dbReference type="Pfam" id="PF00002">
    <property type="entry name" value="7tm_2"/>
    <property type="match status" value="1"/>
</dbReference>
<dbReference type="InterPro" id="IPR053247">
    <property type="entry name" value="GPCR_GPR1/git3-like"/>
</dbReference>
<dbReference type="GeneID" id="33567347"/>
<keyword evidence="3 5" id="KW-1133">Transmembrane helix</keyword>
<feature type="transmembrane region" description="Helical" evidence="5">
    <location>
        <begin position="509"/>
        <end position="531"/>
    </location>
</feature>
<keyword evidence="2 5" id="KW-0812">Transmembrane</keyword>
<feature type="chain" id="PRO_5012937621" description="G-protein coupled receptors family 2 profile 2 domain-containing protein" evidence="6">
    <location>
        <begin position="29"/>
        <end position="565"/>
    </location>
</feature>
<evidence type="ECO:0000313" key="8">
    <source>
        <dbReference type="EMBL" id="ORZ06153.1"/>
    </source>
</evidence>
<dbReference type="Gene3D" id="1.10.2000.10">
    <property type="entry name" value="Frizzled cysteine-rich domain"/>
    <property type="match status" value="1"/>
</dbReference>
<dbReference type="PROSITE" id="PS50261">
    <property type="entry name" value="G_PROTEIN_RECEP_F2_4"/>
    <property type="match status" value="1"/>
</dbReference>
<name>A0A1Y2GDN2_9FUNG</name>
<evidence type="ECO:0000313" key="9">
    <source>
        <dbReference type="Proteomes" id="UP000193648"/>
    </source>
</evidence>
<feature type="domain" description="G-protein coupled receptors family 2 profile 2" evidence="7">
    <location>
        <begin position="303"/>
        <end position="534"/>
    </location>
</feature>
<keyword evidence="9" id="KW-1185">Reference proteome</keyword>
<evidence type="ECO:0000256" key="6">
    <source>
        <dbReference type="SAM" id="SignalP"/>
    </source>
</evidence>
<dbReference type="AlphaFoldDB" id="A0A1Y2GDN2"/>
<dbReference type="InterPro" id="IPR036790">
    <property type="entry name" value="Frizzled_dom_sf"/>
</dbReference>
<organism evidence="8 9">
    <name type="scientific">Lobosporangium transversale</name>
    <dbReference type="NCBI Taxonomy" id="64571"/>
    <lineage>
        <taxon>Eukaryota</taxon>
        <taxon>Fungi</taxon>
        <taxon>Fungi incertae sedis</taxon>
        <taxon>Mucoromycota</taxon>
        <taxon>Mortierellomycotina</taxon>
        <taxon>Mortierellomycetes</taxon>
        <taxon>Mortierellales</taxon>
        <taxon>Mortierellaceae</taxon>
        <taxon>Lobosporangium</taxon>
    </lineage>
</organism>
<dbReference type="InterPro" id="IPR000832">
    <property type="entry name" value="GPCR_2_secretin-like"/>
</dbReference>
<evidence type="ECO:0000256" key="4">
    <source>
        <dbReference type="ARBA" id="ARBA00023136"/>
    </source>
</evidence>